<feature type="compositionally biased region" description="Basic and acidic residues" evidence="1">
    <location>
        <begin position="61"/>
        <end position="83"/>
    </location>
</feature>
<dbReference type="SUPFAM" id="SSF81383">
    <property type="entry name" value="F-box domain"/>
    <property type="match status" value="1"/>
</dbReference>
<feature type="region of interest" description="Disordered" evidence="1">
    <location>
        <begin position="61"/>
        <end position="91"/>
    </location>
</feature>
<evidence type="ECO:0000313" key="2">
    <source>
        <dbReference type="EMBL" id="OXA55855.1"/>
    </source>
</evidence>
<protein>
    <recommendedName>
        <fullName evidence="4">F-box domain-containing protein</fullName>
    </recommendedName>
</protein>
<keyword evidence="3" id="KW-1185">Reference proteome</keyword>
<dbReference type="EMBL" id="LNIX01000004">
    <property type="protein sequence ID" value="OXA55855.1"/>
    <property type="molecule type" value="Genomic_DNA"/>
</dbReference>
<comment type="caution">
    <text evidence="2">The sequence shown here is derived from an EMBL/GenBank/DDBJ whole genome shotgun (WGS) entry which is preliminary data.</text>
</comment>
<evidence type="ECO:0000313" key="3">
    <source>
        <dbReference type="Proteomes" id="UP000198287"/>
    </source>
</evidence>
<evidence type="ECO:0000256" key="1">
    <source>
        <dbReference type="SAM" id="MobiDB-lite"/>
    </source>
</evidence>
<accession>A0A226EE82</accession>
<dbReference type="Proteomes" id="UP000198287">
    <property type="component" value="Unassembled WGS sequence"/>
</dbReference>
<organism evidence="2 3">
    <name type="scientific">Folsomia candida</name>
    <name type="common">Springtail</name>
    <dbReference type="NCBI Taxonomy" id="158441"/>
    <lineage>
        <taxon>Eukaryota</taxon>
        <taxon>Metazoa</taxon>
        <taxon>Ecdysozoa</taxon>
        <taxon>Arthropoda</taxon>
        <taxon>Hexapoda</taxon>
        <taxon>Collembola</taxon>
        <taxon>Entomobryomorpha</taxon>
        <taxon>Isotomoidea</taxon>
        <taxon>Isotomidae</taxon>
        <taxon>Proisotominae</taxon>
        <taxon>Folsomia</taxon>
    </lineage>
</organism>
<reference evidence="2 3" key="1">
    <citation type="submission" date="2015-12" db="EMBL/GenBank/DDBJ databases">
        <title>The genome of Folsomia candida.</title>
        <authorList>
            <person name="Faddeeva A."/>
            <person name="Derks M.F."/>
            <person name="Anvar Y."/>
            <person name="Smit S."/>
            <person name="Van Straalen N."/>
            <person name="Roelofs D."/>
        </authorList>
    </citation>
    <scope>NUCLEOTIDE SEQUENCE [LARGE SCALE GENOMIC DNA]</scope>
    <source>
        <strain evidence="2 3">VU population</strain>
        <tissue evidence="2">Whole body</tissue>
    </source>
</reference>
<feature type="region of interest" description="Disordered" evidence="1">
    <location>
        <begin position="16"/>
        <end position="48"/>
    </location>
</feature>
<proteinExistence type="predicted"/>
<dbReference type="InterPro" id="IPR036047">
    <property type="entry name" value="F-box-like_dom_sf"/>
</dbReference>
<dbReference type="SUPFAM" id="SSF52047">
    <property type="entry name" value="RNI-like"/>
    <property type="match status" value="1"/>
</dbReference>
<dbReference type="Gene3D" id="3.80.10.10">
    <property type="entry name" value="Ribonuclease Inhibitor"/>
    <property type="match status" value="1"/>
</dbReference>
<gene>
    <name evidence="2" type="ORF">Fcan01_09144</name>
</gene>
<name>A0A226EE82_FOLCA</name>
<evidence type="ECO:0008006" key="4">
    <source>
        <dbReference type="Google" id="ProtNLM"/>
    </source>
</evidence>
<dbReference type="AlphaFoldDB" id="A0A226EE82"/>
<dbReference type="CDD" id="cd09917">
    <property type="entry name" value="F-box_SF"/>
    <property type="match status" value="1"/>
</dbReference>
<dbReference type="InterPro" id="IPR032675">
    <property type="entry name" value="LRR_dom_sf"/>
</dbReference>
<sequence>MLDYYSLLPYSGDNEGWTVVTGRRQKRRRASSSSDSTTATPVPPRRKCAKRYWERKVEDKGQIDEVEGHSRDDRSGQGQREKVIPQSQGQCEEVILQDQRRDDASGGPFSNFVTLSTILSFLPLRDVKSARLVSRFWSEVAAPRFESLSSLELDLLSPSLGRTPTDFWNKVGRLPSSGVKLVRVPFRDGGLMKFMGKFGGQIKSLSVDAVACGDAEVEMGNDAIQKNYFLQISNWCPLLESLHLANLPSSLVEGGFPPLMRGLMRRACPSLRSLSISCSSYYSGLEANFLLDLLEFAPNLTSLAFHLEDDDALEEVFTVLEFRPQRVALLKALSFGGSTLFEAQIAVLASLELQRNLNSLNLGKLGLDVVPEDVTDLLKRMGRRLKRLRVEGAHSNCPLHLPELPELVELTLDHVVNEEDHPASKFFNAFPKLKKCTLGGRIHYV</sequence>